<gene>
    <name evidence="2" type="ORF">Vau01_035790</name>
</gene>
<dbReference type="RefSeq" id="WP_203993752.1">
    <property type="nucleotide sequence ID" value="NZ_BOPG01000023.1"/>
</dbReference>
<dbReference type="SUPFAM" id="SSF160904">
    <property type="entry name" value="Jann2411-like"/>
    <property type="match status" value="1"/>
</dbReference>
<evidence type="ECO:0000313" key="3">
    <source>
        <dbReference type="Proteomes" id="UP000612585"/>
    </source>
</evidence>
<dbReference type="Pfam" id="PF07336">
    <property type="entry name" value="ABATE"/>
    <property type="match status" value="1"/>
</dbReference>
<protein>
    <recommendedName>
        <fullName evidence="1">Zinc finger CGNR domain-containing protein</fullName>
    </recommendedName>
</protein>
<reference evidence="2" key="1">
    <citation type="submission" date="2021-01" db="EMBL/GenBank/DDBJ databases">
        <title>Whole genome shotgun sequence of Virgisporangium aurantiacum NBRC 16421.</title>
        <authorList>
            <person name="Komaki H."/>
            <person name="Tamura T."/>
        </authorList>
    </citation>
    <scope>NUCLEOTIDE SEQUENCE</scope>
    <source>
        <strain evidence="2">NBRC 16421</strain>
    </source>
</reference>
<accession>A0A8J3Z715</accession>
<dbReference type="AlphaFoldDB" id="A0A8J3Z715"/>
<name>A0A8J3Z715_9ACTN</name>
<dbReference type="Proteomes" id="UP000612585">
    <property type="component" value="Unassembled WGS sequence"/>
</dbReference>
<sequence length="207" mass="23195">METFEKVVAAERPAHIRELPIVTGHLALDFANTVDDPDGPNRYDHIGSYAGLLHWAVRVDILPTARAQDLYETGPPSLRAAHALRHVLTETFGGIAAGQPQADEHWAGLRPFVTDSYRHADLVAQKNNYVMTWPDDRPDAVLWPVARAAADLLTAPVLGRLKRCAGCPWVFLDRSRNGSRRWCSMEDCGTHAKIQRYVTKRKANRPR</sequence>
<evidence type="ECO:0000313" key="2">
    <source>
        <dbReference type="EMBL" id="GIJ56063.1"/>
    </source>
</evidence>
<keyword evidence="3" id="KW-1185">Reference proteome</keyword>
<feature type="domain" description="Zinc finger CGNR" evidence="1">
    <location>
        <begin position="160"/>
        <end position="200"/>
    </location>
</feature>
<dbReference type="Gene3D" id="1.10.3300.10">
    <property type="entry name" value="Jann2411-like domain"/>
    <property type="match status" value="1"/>
</dbReference>
<evidence type="ECO:0000259" key="1">
    <source>
        <dbReference type="Pfam" id="PF11706"/>
    </source>
</evidence>
<dbReference type="InterPro" id="IPR023286">
    <property type="entry name" value="ABATE_dom_sf"/>
</dbReference>
<dbReference type="InterPro" id="IPR021005">
    <property type="entry name" value="Znf_CGNR"/>
</dbReference>
<proteinExistence type="predicted"/>
<dbReference type="Pfam" id="PF11706">
    <property type="entry name" value="zf-CGNR"/>
    <property type="match status" value="1"/>
</dbReference>
<dbReference type="EMBL" id="BOPG01000023">
    <property type="protein sequence ID" value="GIJ56063.1"/>
    <property type="molecule type" value="Genomic_DNA"/>
</dbReference>
<dbReference type="InterPro" id="IPR010852">
    <property type="entry name" value="ABATE"/>
</dbReference>
<dbReference type="PANTHER" id="PTHR35525:SF3">
    <property type="entry name" value="BLL6575 PROTEIN"/>
    <property type="match status" value="1"/>
</dbReference>
<comment type="caution">
    <text evidence="2">The sequence shown here is derived from an EMBL/GenBank/DDBJ whole genome shotgun (WGS) entry which is preliminary data.</text>
</comment>
<dbReference type="PANTHER" id="PTHR35525">
    <property type="entry name" value="BLL6575 PROTEIN"/>
    <property type="match status" value="1"/>
</dbReference>
<organism evidence="2 3">
    <name type="scientific">Virgisporangium aurantiacum</name>
    <dbReference type="NCBI Taxonomy" id="175570"/>
    <lineage>
        <taxon>Bacteria</taxon>
        <taxon>Bacillati</taxon>
        <taxon>Actinomycetota</taxon>
        <taxon>Actinomycetes</taxon>
        <taxon>Micromonosporales</taxon>
        <taxon>Micromonosporaceae</taxon>
        <taxon>Virgisporangium</taxon>
    </lineage>
</organism>